<dbReference type="Pfam" id="PF10568">
    <property type="entry name" value="Tom37"/>
    <property type="match status" value="1"/>
</dbReference>
<dbReference type="PANTHER" id="PTHR12289:SF77">
    <property type="entry name" value="METAXIN-2"/>
    <property type="match status" value="1"/>
</dbReference>
<comment type="caution">
    <text evidence="8">The sequence shown here is derived from an EMBL/GenBank/DDBJ whole genome shotgun (WGS) entry which is preliminary data.</text>
</comment>
<dbReference type="InterPro" id="IPR019564">
    <property type="entry name" value="Sam37/metaxin_N"/>
</dbReference>
<name>A0A9N9CEZ3_9GLOM</name>
<feature type="domain" description="Mitochondrial outer membrane transport complex Sam37/metaxin N-terminal" evidence="7">
    <location>
        <begin position="64"/>
        <end position="183"/>
    </location>
</feature>
<evidence type="ECO:0000259" key="7">
    <source>
        <dbReference type="Pfam" id="PF10568"/>
    </source>
</evidence>
<evidence type="ECO:0000313" key="9">
    <source>
        <dbReference type="Proteomes" id="UP000789508"/>
    </source>
</evidence>
<evidence type="ECO:0000256" key="3">
    <source>
        <dbReference type="ARBA" id="ARBA00022787"/>
    </source>
</evidence>
<evidence type="ECO:0000256" key="4">
    <source>
        <dbReference type="ARBA" id="ARBA00022927"/>
    </source>
</evidence>
<evidence type="ECO:0000256" key="2">
    <source>
        <dbReference type="ARBA" id="ARBA00022448"/>
    </source>
</evidence>
<keyword evidence="9" id="KW-1185">Reference proteome</keyword>
<dbReference type="InterPro" id="IPR050931">
    <property type="entry name" value="Mito_Protein_Transport_Metaxin"/>
</dbReference>
<keyword evidence="4" id="KW-0653">Protein transport</keyword>
<keyword evidence="2" id="KW-0813">Transport</keyword>
<comment type="subcellular location">
    <subcellularLocation>
        <location evidence="1">Mitochondrion outer membrane</location>
    </subcellularLocation>
</comment>
<dbReference type="GO" id="GO:0001401">
    <property type="term" value="C:SAM complex"/>
    <property type="evidence" value="ECO:0007669"/>
    <property type="project" value="InterPro"/>
</dbReference>
<evidence type="ECO:0000313" key="8">
    <source>
        <dbReference type="EMBL" id="CAG8597526.1"/>
    </source>
</evidence>
<keyword evidence="6" id="KW-0472">Membrane</keyword>
<organism evidence="8 9">
    <name type="scientific">Ambispora leptoticha</name>
    <dbReference type="NCBI Taxonomy" id="144679"/>
    <lineage>
        <taxon>Eukaryota</taxon>
        <taxon>Fungi</taxon>
        <taxon>Fungi incertae sedis</taxon>
        <taxon>Mucoromycota</taxon>
        <taxon>Glomeromycotina</taxon>
        <taxon>Glomeromycetes</taxon>
        <taxon>Archaeosporales</taxon>
        <taxon>Ambisporaceae</taxon>
        <taxon>Ambispora</taxon>
    </lineage>
</organism>
<dbReference type="OrthoDB" id="198787at2759"/>
<keyword evidence="5" id="KW-0496">Mitochondrion</keyword>
<dbReference type="GO" id="GO:0007005">
    <property type="term" value="P:mitochondrion organization"/>
    <property type="evidence" value="ECO:0007669"/>
    <property type="project" value="TreeGrafter"/>
</dbReference>
<dbReference type="Proteomes" id="UP000789508">
    <property type="component" value="Unassembled WGS sequence"/>
</dbReference>
<dbReference type="AlphaFoldDB" id="A0A9N9CEZ3"/>
<reference evidence="8" key="1">
    <citation type="submission" date="2021-06" db="EMBL/GenBank/DDBJ databases">
        <authorList>
            <person name="Kallberg Y."/>
            <person name="Tangrot J."/>
            <person name="Rosling A."/>
        </authorList>
    </citation>
    <scope>NUCLEOTIDE SEQUENCE</scope>
    <source>
        <strain evidence="8">FL130A</strain>
    </source>
</reference>
<dbReference type="CDD" id="cd03078">
    <property type="entry name" value="GST_N_Metaxin1_like"/>
    <property type="match status" value="1"/>
</dbReference>
<evidence type="ECO:0000256" key="6">
    <source>
        <dbReference type="ARBA" id="ARBA00023136"/>
    </source>
</evidence>
<protein>
    <submittedName>
        <fullName evidence="8">4700_t:CDS:1</fullName>
    </submittedName>
</protein>
<keyword evidence="3" id="KW-1000">Mitochondrion outer membrane</keyword>
<accession>A0A9N9CEZ3</accession>
<evidence type="ECO:0000256" key="5">
    <source>
        <dbReference type="ARBA" id="ARBA00023128"/>
    </source>
</evidence>
<dbReference type="EMBL" id="CAJVPS010003998">
    <property type="protein sequence ID" value="CAG8597526.1"/>
    <property type="molecule type" value="Genomic_DNA"/>
</dbReference>
<evidence type="ECO:0000256" key="1">
    <source>
        <dbReference type="ARBA" id="ARBA00004294"/>
    </source>
</evidence>
<proteinExistence type="predicted"/>
<sequence length="248" mass="28687">MASEIDATEHRNPIQESFLRFLSRFPLRINKSIYKNPDLDEPILYIWGPGWGGGRQKASFDQECLLWQTYLLFNDIKFEVKNVNEPLISPSGKLPLLYTPTGDIFASDKILEFIKQKKDEETDAETSTSEHQEEAAFISLANTKLRNALLFYLWCEPSIYEQVTFHKYGGHYPKPLDTILMYKAKKAVIGDLLARKPILNTNEIYEEAADALKAFSDMLKDNKYFFGSRAARTRQQVSEFGELYKKYI</sequence>
<gene>
    <name evidence="8" type="ORF">ALEPTO_LOCUS7986</name>
</gene>
<dbReference type="PANTHER" id="PTHR12289">
    <property type="entry name" value="METAXIN RELATED"/>
    <property type="match status" value="1"/>
</dbReference>
<dbReference type="GO" id="GO:0015031">
    <property type="term" value="P:protein transport"/>
    <property type="evidence" value="ECO:0007669"/>
    <property type="project" value="UniProtKB-KW"/>
</dbReference>